<dbReference type="SUPFAM" id="SSF46785">
    <property type="entry name" value="Winged helix' DNA-binding domain"/>
    <property type="match status" value="1"/>
</dbReference>
<dbReference type="AlphaFoldDB" id="A0A3L8P126"/>
<dbReference type="GO" id="GO:0003677">
    <property type="term" value="F:DNA binding"/>
    <property type="evidence" value="ECO:0007669"/>
    <property type="project" value="UniProtKB-KW"/>
</dbReference>
<dbReference type="InterPro" id="IPR036388">
    <property type="entry name" value="WH-like_DNA-bd_sf"/>
</dbReference>
<comment type="caution">
    <text evidence="5">The sequence shown here is derived from an EMBL/GenBank/DDBJ whole genome shotgun (WGS) entry which is preliminary data.</text>
</comment>
<dbReference type="GO" id="GO:0003700">
    <property type="term" value="F:DNA-binding transcription factor activity"/>
    <property type="evidence" value="ECO:0007669"/>
    <property type="project" value="InterPro"/>
</dbReference>
<evidence type="ECO:0000256" key="2">
    <source>
        <dbReference type="ARBA" id="ARBA00023125"/>
    </source>
</evidence>
<dbReference type="InterPro" id="IPR011711">
    <property type="entry name" value="GntR_C"/>
</dbReference>
<dbReference type="Gene3D" id="1.10.10.10">
    <property type="entry name" value="Winged helix-like DNA-binding domain superfamily/Winged helix DNA-binding domain"/>
    <property type="match status" value="1"/>
</dbReference>
<dbReference type="Pfam" id="PF00392">
    <property type="entry name" value="GntR"/>
    <property type="match status" value="1"/>
</dbReference>
<dbReference type="SUPFAM" id="SSF48008">
    <property type="entry name" value="GntR ligand-binding domain-like"/>
    <property type="match status" value="1"/>
</dbReference>
<dbReference type="InterPro" id="IPR008920">
    <property type="entry name" value="TF_FadR/GntR_C"/>
</dbReference>
<reference evidence="5 6" key="1">
    <citation type="submission" date="2018-10" db="EMBL/GenBank/DDBJ databases">
        <title>Marmoricola sp. 4Q3S-7 whole genome shotgun sequence.</title>
        <authorList>
            <person name="Li F."/>
        </authorList>
    </citation>
    <scope>NUCLEOTIDE SEQUENCE [LARGE SCALE GENOMIC DNA]</scope>
    <source>
        <strain evidence="5 6">4Q3S-7</strain>
    </source>
</reference>
<dbReference type="PANTHER" id="PTHR43537:SF24">
    <property type="entry name" value="GLUCONATE OPERON TRANSCRIPTIONAL REPRESSOR"/>
    <property type="match status" value="1"/>
</dbReference>
<dbReference type="Pfam" id="PF07729">
    <property type="entry name" value="FCD"/>
    <property type="match status" value="1"/>
</dbReference>
<dbReference type="Proteomes" id="UP000281708">
    <property type="component" value="Unassembled WGS sequence"/>
</dbReference>
<proteinExistence type="predicted"/>
<dbReference type="EMBL" id="RDBE01000009">
    <property type="protein sequence ID" value="RLV48602.1"/>
    <property type="molecule type" value="Genomic_DNA"/>
</dbReference>
<protein>
    <submittedName>
        <fullName evidence="5">GntR family transcriptional regulator</fullName>
    </submittedName>
</protein>
<keyword evidence="6" id="KW-1185">Reference proteome</keyword>
<evidence type="ECO:0000256" key="3">
    <source>
        <dbReference type="ARBA" id="ARBA00023163"/>
    </source>
</evidence>
<dbReference type="Gene3D" id="1.20.120.530">
    <property type="entry name" value="GntR ligand-binding domain-like"/>
    <property type="match status" value="1"/>
</dbReference>
<sequence length="210" mass="22939">MVHGHLADLVREAILVGELEPGDRLVEADLAGRYGASRGAVRAALMELAHEGLVERLPNRGARVREVGLAEAIAITEVRLAVEALCAAKAAERVSDEQIAELRSLGRQMQTAVATGDVEVYSGLNQLLHRRIREISDQPVAAQVLSRLRAQNVRHQFALARRPGRVQVSLPEHLAIIDEICARSPGGAERAVRRHITSVLEELQRTAEEV</sequence>
<dbReference type="InterPro" id="IPR036390">
    <property type="entry name" value="WH_DNA-bd_sf"/>
</dbReference>
<accession>A0A3L8P126</accession>
<gene>
    <name evidence="5" type="ORF">D9V37_14260</name>
</gene>
<dbReference type="OrthoDB" id="3186208at2"/>
<dbReference type="PANTHER" id="PTHR43537">
    <property type="entry name" value="TRANSCRIPTIONAL REGULATOR, GNTR FAMILY"/>
    <property type="match status" value="1"/>
</dbReference>
<dbReference type="SMART" id="SM00345">
    <property type="entry name" value="HTH_GNTR"/>
    <property type="match status" value="1"/>
</dbReference>
<dbReference type="SMART" id="SM00895">
    <property type="entry name" value="FCD"/>
    <property type="match status" value="1"/>
</dbReference>
<evidence type="ECO:0000256" key="1">
    <source>
        <dbReference type="ARBA" id="ARBA00023015"/>
    </source>
</evidence>
<evidence type="ECO:0000313" key="5">
    <source>
        <dbReference type="EMBL" id="RLV48602.1"/>
    </source>
</evidence>
<feature type="domain" description="HTH gntR-type" evidence="4">
    <location>
        <begin position="1"/>
        <end position="67"/>
    </location>
</feature>
<evidence type="ECO:0000259" key="4">
    <source>
        <dbReference type="PROSITE" id="PS50949"/>
    </source>
</evidence>
<keyword evidence="3" id="KW-0804">Transcription</keyword>
<keyword evidence="1" id="KW-0805">Transcription regulation</keyword>
<dbReference type="PROSITE" id="PS50949">
    <property type="entry name" value="HTH_GNTR"/>
    <property type="match status" value="1"/>
</dbReference>
<dbReference type="InterPro" id="IPR000524">
    <property type="entry name" value="Tscrpt_reg_HTH_GntR"/>
</dbReference>
<organism evidence="5 6">
    <name type="scientific">Nocardioides mangrovicus</name>
    <dbReference type="NCBI Taxonomy" id="2478913"/>
    <lineage>
        <taxon>Bacteria</taxon>
        <taxon>Bacillati</taxon>
        <taxon>Actinomycetota</taxon>
        <taxon>Actinomycetes</taxon>
        <taxon>Propionibacteriales</taxon>
        <taxon>Nocardioidaceae</taxon>
        <taxon>Nocardioides</taxon>
    </lineage>
</organism>
<evidence type="ECO:0000313" key="6">
    <source>
        <dbReference type="Proteomes" id="UP000281708"/>
    </source>
</evidence>
<dbReference type="CDD" id="cd07377">
    <property type="entry name" value="WHTH_GntR"/>
    <property type="match status" value="1"/>
</dbReference>
<name>A0A3L8P126_9ACTN</name>
<keyword evidence="2" id="KW-0238">DNA-binding</keyword>